<dbReference type="Proteomes" id="UP000176260">
    <property type="component" value="Unassembled WGS sequence"/>
</dbReference>
<proteinExistence type="predicted"/>
<evidence type="ECO:0000313" key="3">
    <source>
        <dbReference type="Proteomes" id="UP000176260"/>
    </source>
</evidence>
<keyword evidence="1" id="KW-1133">Transmembrane helix</keyword>
<evidence type="ECO:0000313" key="2">
    <source>
        <dbReference type="EMBL" id="OGY42217.1"/>
    </source>
</evidence>
<evidence type="ECO:0000256" key="1">
    <source>
        <dbReference type="SAM" id="Phobius"/>
    </source>
</evidence>
<organism evidence="2 3">
    <name type="scientific">Candidatus Buchananbacteria bacterium RBG_13_39_9</name>
    <dbReference type="NCBI Taxonomy" id="1797531"/>
    <lineage>
        <taxon>Bacteria</taxon>
        <taxon>Candidatus Buchananiibacteriota</taxon>
    </lineage>
</organism>
<accession>A0A1G1XSC3</accession>
<reference evidence="2 3" key="1">
    <citation type="journal article" date="2016" name="Nat. Commun.">
        <title>Thousands of microbial genomes shed light on interconnected biogeochemical processes in an aquifer system.</title>
        <authorList>
            <person name="Anantharaman K."/>
            <person name="Brown C.T."/>
            <person name="Hug L.A."/>
            <person name="Sharon I."/>
            <person name="Castelle C.J."/>
            <person name="Probst A.J."/>
            <person name="Thomas B.C."/>
            <person name="Singh A."/>
            <person name="Wilkins M.J."/>
            <person name="Karaoz U."/>
            <person name="Brodie E.L."/>
            <person name="Williams K.H."/>
            <person name="Hubbard S.S."/>
            <person name="Banfield J.F."/>
        </authorList>
    </citation>
    <scope>NUCLEOTIDE SEQUENCE [LARGE SCALE GENOMIC DNA]</scope>
</reference>
<keyword evidence="1" id="KW-0472">Membrane</keyword>
<dbReference type="AlphaFoldDB" id="A0A1G1XSC3"/>
<comment type="caution">
    <text evidence="2">The sequence shown here is derived from an EMBL/GenBank/DDBJ whole genome shotgun (WGS) entry which is preliminary data.</text>
</comment>
<keyword evidence="1" id="KW-0812">Transmembrane</keyword>
<name>A0A1G1XSC3_9BACT</name>
<gene>
    <name evidence="2" type="ORF">A2Y67_01730</name>
</gene>
<dbReference type="EMBL" id="MHIA01000016">
    <property type="protein sequence ID" value="OGY42217.1"/>
    <property type="molecule type" value="Genomic_DNA"/>
</dbReference>
<feature type="transmembrane region" description="Helical" evidence="1">
    <location>
        <begin position="77"/>
        <end position="98"/>
    </location>
</feature>
<sequence>MAFNLLGEEKSKPIKKRREKVEIILHRPKEEAKQEIKVEIKKKKEKPIKPVRIFRLPFSYEVNLITYFKKYLLKRRLTFCFLFVIIVSGLSVYLLFFYKPKPKIVVNKNINTNINVPFGPTPVVTPPKTPTPSPIPTPSPTPIIIPTITPTPPIILPDTELALLRGTLVKFSGESTIYLIEYNGELRKVDLNSVSFADGERAINLSASKIYVISNRYKTVRRGKDVFGKVEWDPRILTPLELQPFL</sequence>
<protein>
    <submittedName>
        <fullName evidence="2">Uncharacterized protein</fullName>
    </submittedName>
</protein>